<organism evidence="1 2">
    <name type="scientific">Nelumbo nucifera</name>
    <name type="common">Sacred lotus</name>
    <dbReference type="NCBI Taxonomy" id="4432"/>
    <lineage>
        <taxon>Eukaryota</taxon>
        <taxon>Viridiplantae</taxon>
        <taxon>Streptophyta</taxon>
        <taxon>Embryophyta</taxon>
        <taxon>Tracheophyta</taxon>
        <taxon>Spermatophyta</taxon>
        <taxon>Magnoliopsida</taxon>
        <taxon>Proteales</taxon>
        <taxon>Nelumbonaceae</taxon>
        <taxon>Nelumbo</taxon>
    </lineage>
</organism>
<gene>
    <name evidence="1" type="ORF">HUJ06_000954</name>
</gene>
<evidence type="ECO:0000313" key="1">
    <source>
        <dbReference type="EMBL" id="DAD42724.1"/>
    </source>
</evidence>
<evidence type="ECO:0000313" key="2">
    <source>
        <dbReference type="Proteomes" id="UP000607653"/>
    </source>
</evidence>
<dbReference type="AlphaFoldDB" id="A0A822Z8Q1"/>
<proteinExistence type="predicted"/>
<name>A0A822Z8Q1_NELNU</name>
<keyword evidence="2" id="KW-1185">Reference proteome</keyword>
<protein>
    <submittedName>
        <fullName evidence="1">Uncharacterized protein</fullName>
    </submittedName>
</protein>
<sequence>MSQRVDIILISSAIFLYQGTDLNLLQFFIRTRKTTIRCYYYSGSIHTRNSFLLSIFRSLNSPYALLVSIDLIVESQEK</sequence>
<accession>A0A822Z8Q1</accession>
<comment type="caution">
    <text evidence="1">The sequence shown here is derived from an EMBL/GenBank/DDBJ whole genome shotgun (WGS) entry which is preliminary data.</text>
</comment>
<dbReference type="Proteomes" id="UP000607653">
    <property type="component" value="Unassembled WGS sequence"/>
</dbReference>
<reference evidence="1 2" key="1">
    <citation type="journal article" date="2020" name="Mol. Biol. Evol.">
        <title>Distinct Expression and Methylation Patterns for Genes with Different Fates following a Single Whole-Genome Duplication in Flowering Plants.</title>
        <authorList>
            <person name="Shi T."/>
            <person name="Rahmani R.S."/>
            <person name="Gugger P.F."/>
            <person name="Wang M."/>
            <person name="Li H."/>
            <person name="Zhang Y."/>
            <person name="Li Z."/>
            <person name="Wang Q."/>
            <person name="Van de Peer Y."/>
            <person name="Marchal K."/>
            <person name="Chen J."/>
        </authorList>
    </citation>
    <scope>NUCLEOTIDE SEQUENCE [LARGE SCALE GENOMIC DNA]</scope>
    <source>
        <tissue evidence="1">Leaf</tissue>
    </source>
</reference>
<dbReference type="EMBL" id="DUZY01000006">
    <property type="protein sequence ID" value="DAD42724.1"/>
    <property type="molecule type" value="Genomic_DNA"/>
</dbReference>